<evidence type="ECO:0000313" key="2">
    <source>
        <dbReference type="Proteomes" id="UP000183750"/>
    </source>
</evidence>
<dbReference type="EMBL" id="FNSQ01000005">
    <property type="protein sequence ID" value="SEB50870.1"/>
    <property type="molecule type" value="Genomic_DNA"/>
</dbReference>
<gene>
    <name evidence="1" type="ORF">SAMN04489807_1094</name>
</gene>
<dbReference type="Proteomes" id="UP000183750">
    <property type="component" value="Unassembled WGS sequence"/>
</dbReference>
<dbReference type="NCBIfam" id="TIGR04088">
    <property type="entry name" value="cognate_SipW"/>
    <property type="match status" value="1"/>
</dbReference>
<evidence type="ECO:0000313" key="1">
    <source>
        <dbReference type="EMBL" id="SEB50870.1"/>
    </source>
</evidence>
<dbReference type="AlphaFoldDB" id="A0A1H4JX55"/>
<keyword evidence="2" id="KW-1185">Reference proteome</keyword>
<dbReference type="OrthoDB" id="5070303at2"/>
<proteinExistence type="predicted"/>
<accession>A0A1H4JX55</accession>
<sequence>MADKDTQRKVLAVLAGGLVLGVGIGVTLAAWNDSEFATGTFTAGSFNLEGSITSATTGYADHNVDEGDTAASLVFQLPAVASSLSPGDVVYAPFWVRLDSTTTNSATLLPTGVTAGTGGNEANLSYTVTAIAAGATCGAGATGTVVATGSTLSAQTGATSVALAEGTPAGTAGAPVQLCFAVTAGAGLTQGAAATATWEFTATSTAG</sequence>
<reference evidence="2" key="1">
    <citation type="submission" date="2016-10" db="EMBL/GenBank/DDBJ databases">
        <authorList>
            <person name="Varghese N."/>
            <person name="Submissions S."/>
        </authorList>
    </citation>
    <scope>NUCLEOTIDE SEQUENCE [LARGE SCALE GENOMIC DNA]</scope>
    <source>
        <strain evidence="2">DSM 16089</strain>
    </source>
</reference>
<protein>
    <submittedName>
        <fullName evidence="1">SipW-cognate class signal peptide</fullName>
    </submittedName>
</protein>
<dbReference type="InterPro" id="IPR023833">
    <property type="entry name" value="Signal_pept_SipW-depend-type"/>
</dbReference>
<name>A0A1H4JX55_9MICO</name>
<organism evidence="1 2">
    <name type="scientific">Microbacterium hydrocarbonoxydans</name>
    <dbReference type="NCBI Taxonomy" id="273678"/>
    <lineage>
        <taxon>Bacteria</taxon>
        <taxon>Bacillati</taxon>
        <taxon>Actinomycetota</taxon>
        <taxon>Actinomycetes</taxon>
        <taxon>Micrococcales</taxon>
        <taxon>Microbacteriaceae</taxon>
        <taxon>Microbacterium</taxon>
    </lineage>
</organism>
<dbReference type="RefSeq" id="WP_060926669.1">
    <property type="nucleotide sequence ID" value="NZ_FNSQ01000005.1"/>
</dbReference>